<proteinExistence type="predicted"/>
<dbReference type="Proteomes" id="UP001609175">
    <property type="component" value="Unassembled WGS sequence"/>
</dbReference>
<dbReference type="EMBL" id="JBIMSO010000051">
    <property type="protein sequence ID" value="MFH5209254.1"/>
    <property type="molecule type" value="Genomic_DNA"/>
</dbReference>
<dbReference type="RefSeq" id="WP_395114978.1">
    <property type="nucleotide sequence ID" value="NZ_JBIMSO010000051.1"/>
</dbReference>
<name>A0ABW7JQ09_9NOCA</name>
<gene>
    <name evidence="1" type="ORF">ACHIPZ_13770</name>
</gene>
<organism evidence="1 2">
    <name type="scientific">Antrihabitans spumae</name>
    <dbReference type="NCBI Taxonomy" id="3373370"/>
    <lineage>
        <taxon>Bacteria</taxon>
        <taxon>Bacillati</taxon>
        <taxon>Actinomycetota</taxon>
        <taxon>Actinomycetes</taxon>
        <taxon>Mycobacteriales</taxon>
        <taxon>Nocardiaceae</taxon>
        <taxon>Antrihabitans</taxon>
    </lineage>
</organism>
<comment type="caution">
    <text evidence="1">The sequence shown here is derived from an EMBL/GenBank/DDBJ whole genome shotgun (WGS) entry which is preliminary data.</text>
</comment>
<accession>A0ABW7JQ09</accession>
<sequence>MNKPDRAVVSGVDEFEIQTLDPDAPVPAVGLAFMPDGVYYDGVKLPGVWADTVTVRLPRLDVHELAHVELKLISINPLYVHPMHDVEQWPFTEDGAGRVEIHYGHA</sequence>
<evidence type="ECO:0000313" key="2">
    <source>
        <dbReference type="Proteomes" id="UP001609175"/>
    </source>
</evidence>
<protein>
    <submittedName>
        <fullName evidence="1">Uncharacterized protein</fullName>
    </submittedName>
</protein>
<reference evidence="1 2" key="1">
    <citation type="submission" date="2024-10" db="EMBL/GenBank/DDBJ databases">
        <authorList>
            <person name="Riesco R."/>
        </authorList>
    </citation>
    <scope>NUCLEOTIDE SEQUENCE [LARGE SCALE GENOMIC DNA]</scope>
    <source>
        <strain evidence="1 2">NCIMB 15449</strain>
    </source>
</reference>
<evidence type="ECO:0000313" key="1">
    <source>
        <dbReference type="EMBL" id="MFH5209254.1"/>
    </source>
</evidence>